<accession>A0ABM9I9B5</accession>
<dbReference type="Proteomes" id="UP001162030">
    <property type="component" value="Chromosome"/>
</dbReference>
<gene>
    <name evidence="1" type="ORF">MSZNOR_4885</name>
</gene>
<dbReference type="EMBL" id="OX458333">
    <property type="protein sequence ID" value="CAI8971013.1"/>
    <property type="molecule type" value="Genomic_DNA"/>
</dbReference>
<keyword evidence="2" id="KW-1185">Reference proteome</keyword>
<name>A0ABM9I9B5_9GAMM</name>
<protein>
    <recommendedName>
        <fullName evidence="3">Transposase</fullName>
    </recommendedName>
</protein>
<proteinExistence type="predicted"/>
<evidence type="ECO:0008006" key="3">
    <source>
        <dbReference type="Google" id="ProtNLM"/>
    </source>
</evidence>
<evidence type="ECO:0000313" key="1">
    <source>
        <dbReference type="EMBL" id="CAI8971013.1"/>
    </source>
</evidence>
<evidence type="ECO:0000313" key="2">
    <source>
        <dbReference type="Proteomes" id="UP001162030"/>
    </source>
</evidence>
<organism evidence="1 2">
    <name type="scientific">Methylocaldum szegediense</name>
    <dbReference type="NCBI Taxonomy" id="73780"/>
    <lineage>
        <taxon>Bacteria</taxon>
        <taxon>Pseudomonadati</taxon>
        <taxon>Pseudomonadota</taxon>
        <taxon>Gammaproteobacteria</taxon>
        <taxon>Methylococcales</taxon>
        <taxon>Methylococcaceae</taxon>
        <taxon>Methylocaldum</taxon>
    </lineage>
</organism>
<reference evidence="1 2" key="1">
    <citation type="submission" date="2023-03" db="EMBL/GenBank/DDBJ databases">
        <authorList>
            <person name="Pearce D."/>
        </authorList>
    </citation>
    <scope>NUCLEOTIDE SEQUENCE [LARGE SCALE GENOMIC DNA]</scope>
    <source>
        <strain evidence="1">Msz</strain>
    </source>
</reference>
<sequence>MTRKVKGEQVQWRLLKSRKRSLPQDQDINNLPLHRAIEASLKAAFMEHLAAASWPPSRAIGAG</sequence>